<keyword evidence="3" id="KW-1185">Reference proteome</keyword>
<feature type="signal peptide" evidence="1">
    <location>
        <begin position="1"/>
        <end position="19"/>
    </location>
</feature>
<organism evidence="2 3">
    <name type="scientific">Gossypium arboreum</name>
    <name type="common">Tree cotton</name>
    <name type="synonym">Gossypium nanking</name>
    <dbReference type="NCBI Taxonomy" id="29729"/>
    <lineage>
        <taxon>Eukaryota</taxon>
        <taxon>Viridiplantae</taxon>
        <taxon>Streptophyta</taxon>
        <taxon>Embryophyta</taxon>
        <taxon>Tracheophyta</taxon>
        <taxon>Spermatophyta</taxon>
        <taxon>Magnoliopsida</taxon>
        <taxon>eudicotyledons</taxon>
        <taxon>Gunneridae</taxon>
        <taxon>Pentapetalae</taxon>
        <taxon>rosids</taxon>
        <taxon>malvids</taxon>
        <taxon>Malvales</taxon>
        <taxon>Malvaceae</taxon>
        <taxon>Malvoideae</taxon>
        <taxon>Gossypium</taxon>
    </lineage>
</organism>
<feature type="chain" id="PRO_5046107124" description="Secreted protein" evidence="1">
    <location>
        <begin position="20"/>
        <end position="130"/>
    </location>
</feature>
<protein>
    <recommendedName>
        <fullName evidence="4">Secreted protein</fullName>
    </recommendedName>
</protein>
<keyword evidence="1" id="KW-0732">Signal</keyword>
<sequence length="130" mass="14176">MLTLELSMGLLTTSCQVTATHVATPSELPAASVDPLEFPVGPITRARAKRFKDAISALVDRAWAESITSLIESSWTSSPSHPRNLFLARPTHNQLSKFSFSLTSSHLAQLQLMSLFSVQLQLPSSDLARI</sequence>
<reference evidence="2 3" key="1">
    <citation type="submission" date="2023-03" db="EMBL/GenBank/DDBJ databases">
        <title>WGS of Gossypium arboreum.</title>
        <authorList>
            <person name="Yu D."/>
        </authorList>
    </citation>
    <scope>NUCLEOTIDE SEQUENCE [LARGE SCALE GENOMIC DNA]</scope>
    <source>
        <tissue evidence="2">Leaf</tissue>
    </source>
</reference>
<proteinExistence type="predicted"/>
<gene>
    <name evidence="2" type="ORF">PVK06_008470</name>
</gene>
<accession>A0ABR0QK24</accession>
<evidence type="ECO:0008006" key="4">
    <source>
        <dbReference type="Google" id="ProtNLM"/>
    </source>
</evidence>
<dbReference type="EMBL" id="JARKNE010000003">
    <property type="protein sequence ID" value="KAK5839649.1"/>
    <property type="molecule type" value="Genomic_DNA"/>
</dbReference>
<comment type="caution">
    <text evidence="2">The sequence shown here is derived from an EMBL/GenBank/DDBJ whole genome shotgun (WGS) entry which is preliminary data.</text>
</comment>
<evidence type="ECO:0000313" key="2">
    <source>
        <dbReference type="EMBL" id="KAK5839649.1"/>
    </source>
</evidence>
<name>A0ABR0QK24_GOSAR</name>
<dbReference type="Proteomes" id="UP001358586">
    <property type="component" value="Chromosome 3"/>
</dbReference>
<evidence type="ECO:0000313" key="3">
    <source>
        <dbReference type="Proteomes" id="UP001358586"/>
    </source>
</evidence>
<evidence type="ECO:0000256" key="1">
    <source>
        <dbReference type="SAM" id="SignalP"/>
    </source>
</evidence>